<evidence type="ECO:0000259" key="2">
    <source>
        <dbReference type="PROSITE" id="PS50024"/>
    </source>
</evidence>
<keyword evidence="1" id="KW-0472">Membrane</keyword>
<keyword evidence="1" id="KW-0812">Transmembrane</keyword>
<dbReference type="SUPFAM" id="SSF82671">
    <property type="entry name" value="SEA domain"/>
    <property type="match status" value="1"/>
</dbReference>
<protein>
    <submittedName>
        <fullName evidence="3">SEA domain-containing protein</fullName>
    </submittedName>
</protein>
<dbReference type="AlphaFoldDB" id="A0A183HTF7"/>
<feature type="transmembrane region" description="Helical" evidence="1">
    <location>
        <begin position="95"/>
        <end position="123"/>
    </location>
</feature>
<evidence type="ECO:0000256" key="1">
    <source>
        <dbReference type="SAM" id="Phobius"/>
    </source>
</evidence>
<feature type="domain" description="SEA" evidence="2">
    <location>
        <begin position="1"/>
        <end position="76"/>
    </location>
</feature>
<name>A0A183HTF7_9BILA</name>
<accession>A0A183HTF7</accession>
<dbReference type="InterPro" id="IPR000082">
    <property type="entry name" value="SEA_dom"/>
</dbReference>
<dbReference type="WBParaSite" id="OFLC_0001076901-mRNA-1">
    <property type="protein sequence ID" value="OFLC_0001076901-mRNA-1"/>
    <property type="gene ID" value="OFLC_0001076901"/>
</dbReference>
<evidence type="ECO:0000313" key="3">
    <source>
        <dbReference type="WBParaSite" id="OFLC_0001076901-mRNA-1"/>
    </source>
</evidence>
<dbReference type="STRING" id="387005.A0A183HTF7"/>
<keyword evidence="1" id="KW-1133">Transmembrane helix</keyword>
<organism evidence="3">
    <name type="scientific">Onchocerca flexuosa</name>
    <dbReference type="NCBI Taxonomy" id="387005"/>
    <lineage>
        <taxon>Eukaryota</taxon>
        <taxon>Metazoa</taxon>
        <taxon>Ecdysozoa</taxon>
        <taxon>Nematoda</taxon>
        <taxon>Chromadorea</taxon>
        <taxon>Rhabditida</taxon>
        <taxon>Spirurina</taxon>
        <taxon>Spiruromorpha</taxon>
        <taxon>Filarioidea</taxon>
        <taxon>Onchocercidae</taxon>
        <taxon>Onchocerca</taxon>
    </lineage>
</organism>
<dbReference type="PROSITE" id="PS50024">
    <property type="entry name" value="SEA"/>
    <property type="match status" value="1"/>
</dbReference>
<sequence>LEEIFGSIFGDIYEGVHLVSFLKGSVSVDGIVYTSTKPDDLEQSVTEFEQQITAKNSQIGGNDVDPRSIVLDGYVSKNYVERIHEGYTSDNTYSYIVGSAIGISILAILLIAFIVIAVSFPFFS</sequence>
<proteinExistence type="predicted"/>
<reference evidence="3" key="1">
    <citation type="submission" date="2016-06" db="UniProtKB">
        <authorList>
            <consortium name="WormBaseParasite"/>
        </authorList>
    </citation>
    <scope>IDENTIFICATION</scope>
</reference>
<dbReference type="InterPro" id="IPR036364">
    <property type="entry name" value="SEA_dom_sf"/>
</dbReference>